<evidence type="ECO:0000313" key="2">
    <source>
        <dbReference type="Proteomes" id="UP001321861"/>
    </source>
</evidence>
<keyword evidence="2" id="KW-1185">Reference proteome</keyword>
<dbReference type="EMBL" id="AP026802">
    <property type="protein sequence ID" value="BDR57831.1"/>
    <property type="molecule type" value="Genomic_DNA"/>
</dbReference>
<sequence>MPDVPQNFYYNGTGTLDLVTKKLVEEEKSLQIIVAARGNEYLGWINENRN</sequence>
<name>A0AAU9CZH5_9LACO</name>
<organism evidence="1 2">
    <name type="scientific">Xylocopilactobacillus apicola</name>
    <dbReference type="NCBI Taxonomy" id="2932184"/>
    <lineage>
        <taxon>Bacteria</taxon>
        <taxon>Bacillati</taxon>
        <taxon>Bacillota</taxon>
        <taxon>Bacilli</taxon>
        <taxon>Lactobacillales</taxon>
        <taxon>Lactobacillaceae</taxon>
        <taxon>Xylocopilactobacillus</taxon>
    </lineage>
</organism>
<evidence type="ECO:0000313" key="1">
    <source>
        <dbReference type="EMBL" id="BDR57831.1"/>
    </source>
</evidence>
<protein>
    <submittedName>
        <fullName evidence="1">Uncharacterized protein</fullName>
    </submittedName>
</protein>
<dbReference type="Proteomes" id="UP001321861">
    <property type="component" value="Chromosome"/>
</dbReference>
<dbReference type="AlphaFoldDB" id="A0AAU9CZH5"/>
<proteinExistence type="predicted"/>
<dbReference type="KEGG" id="xap:XA3_02720"/>
<accession>A0AAU9CZH5</accession>
<gene>
    <name evidence="1" type="ORF">XA3_02720</name>
</gene>
<reference evidence="1 2" key="1">
    <citation type="journal article" date="2023" name="Microbiol. Spectr.">
        <title>Symbiosis of Carpenter Bees with Uncharacterized Lactic Acid Bacteria Showing NAD Auxotrophy.</title>
        <authorList>
            <person name="Kawasaki S."/>
            <person name="Ozawa K."/>
            <person name="Mori T."/>
            <person name="Yamamoto A."/>
            <person name="Ito M."/>
            <person name="Ohkuma M."/>
            <person name="Sakamoto M."/>
            <person name="Matsutani M."/>
        </authorList>
    </citation>
    <scope>NUCLEOTIDE SEQUENCE [LARGE SCALE GENOMIC DNA]</scope>
    <source>
        <strain evidence="1 2">XA3</strain>
    </source>
</reference>